<dbReference type="Proteomes" id="UP000051950">
    <property type="component" value="Unassembled WGS sequence"/>
</dbReference>
<keyword evidence="1" id="KW-0472">Membrane</keyword>
<comment type="caution">
    <text evidence="2">The sequence shown here is derived from an EMBL/GenBank/DDBJ whole genome shotgun (WGS) entry which is preliminary data.</text>
</comment>
<feature type="transmembrane region" description="Helical" evidence="1">
    <location>
        <begin position="76"/>
        <end position="98"/>
    </location>
</feature>
<sequence length="139" mass="16410">MIKIPYKKRMFSTDLSNTELVKNIMFELDKLGYDVIREDRKSIEFKYNIWRFGSRTETFRRVDGGIFEINPEGGSLIFTFYISLTFEILLTGIIALIGLFQDPFILHFIVFIWLMFLFRVFAVRDTGMRMLVNVIKATV</sequence>
<proteinExistence type="predicted"/>
<dbReference type="EMBL" id="LMZQ01000012">
    <property type="protein sequence ID" value="KRT15177.1"/>
    <property type="molecule type" value="Genomic_DNA"/>
</dbReference>
<evidence type="ECO:0000313" key="3">
    <source>
        <dbReference type="Proteomes" id="UP000051950"/>
    </source>
</evidence>
<keyword evidence="1" id="KW-1133">Transmembrane helix</keyword>
<keyword evidence="3" id="KW-1185">Reference proteome</keyword>
<keyword evidence="1" id="KW-0812">Transmembrane</keyword>
<evidence type="ECO:0000256" key="1">
    <source>
        <dbReference type="SAM" id="Phobius"/>
    </source>
</evidence>
<reference evidence="2 3" key="1">
    <citation type="submission" date="2015-11" db="EMBL/GenBank/DDBJ databases">
        <title>Sequence of Pedobacter ginsenosidimutans.</title>
        <authorList>
            <person name="Carson E."/>
            <person name="Keyser V."/>
            <person name="Newman J."/>
            <person name="Miller J."/>
        </authorList>
    </citation>
    <scope>NUCLEOTIDE SEQUENCE [LARGE SCALE GENOMIC DNA]</scope>
    <source>
        <strain evidence="2 3">KACC 14530</strain>
    </source>
</reference>
<organism evidence="2 3">
    <name type="scientific">Pedobacter ginsenosidimutans</name>
    <dbReference type="NCBI Taxonomy" id="687842"/>
    <lineage>
        <taxon>Bacteria</taxon>
        <taxon>Pseudomonadati</taxon>
        <taxon>Bacteroidota</taxon>
        <taxon>Sphingobacteriia</taxon>
        <taxon>Sphingobacteriales</taxon>
        <taxon>Sphingobacteriaceae</taxon>
        <taxon>Pedobacter</taxon>
    </lineage>
</organism>
<name>A0A0T5VND7_9SPHI</name>
<dbReference type="OrthoDB" id="796484at2"/>
<feature type="transmembrane region" description="Helical" evidence="1">
    <location>
        <begin position="104"/>
        <end position="122"/>
    </location>
</feature>
<evidence type="ECO:0000313" key="2">
    <source>
        <dbReference type="EMBL" id="KRT15177.1"/>
    </source>
</evidence>
<protein>
    <submittedName>
        <fullName evidence="2">Uncharacterized protein</fullName>
    </submittedName>
</protein>
<dbReference type="RefSeq" id="WP_057933283.1">
    <property type="nucleotide sequence ID" value="NZ_LMZQ01000012.1"/>
</dbReference>
<accession>A0A0T5VND7</accession>
<dbReference type="AlphaFoldDB" id="A0A0T5VND7"/>
<gene>
    <name evidence="2" type="ORF">ASU31_16015</name>
</gene>